<proteinExistence type="predicted"/>
<evidence type="ECO:0000313" key="2">
    <source>
        <dbReference type="EMBL" id="RRT39238.1"/>
    </source>
</evidence>
<dbReference type="Proteomes" id="UP000287651">
    <property type="component" value="Unassembled WGS sequence"/>
</dbReference>
<dbReference type="EMBL" id="AMZH03020353">
    <property type="protein sequence ID" value="RRT39238.1"/>
    <property type="molecule type" value="Genomic_DNA"/>
</dbReference>
<comment type="caution">
    <text evidence="2">The sequence shown here is derived from an EMBL/GenBank/DDBJ whole genome shotgun (WGS) entry which is preliminary data.</text>
</comment>
<name>A0A426XIB8_ENSVE</name>
<evidence type="ECO:0000313" key="3">
    <source>
        <dbReference type="Proteomes" id="UP000287651"/>
    </source>
</evidence>
<sequence>MGRRNRPQVILRSRAMDRGGTGEEQHTRYFSPLLLLPLLLFLVSPSIDRRRLKLIVDGRFRRHCPVASDPRIGQLADRYVLLGKANLASN</sequence>
<organism evidence="2 3">
    <name type="scientific">Ensete ventricosum</name>
    <name type="common">Abyssinian banana</name>
    <name type="synonym">Musa ensete</name>
    <dbReference type="NCBI Taxonomy" id="4639"/>
    <lineage>
        <taxon>Eukaryota</taxon>
        <taxon>Viridiplantae</taxon>
        <taxon>Streptophyta</taxon>
        <taxon>Embryophyta</taxon>
        <taxon>Tracheophyta</taxon>
        <taxon>Spermatophyta</taxon>
        <taxon>Magnoliopsida</taxon>
        <taxon>Liliopsida</taxon>
        <taxon>Zingiberales</taxon>
        <taxon>Musaceae</taxon>
        <taxon>Ensete</taxon>
    </lineage>
</organism>
<protein>
    <submittedName>
        <fullName evidence="2">Uncharacterized protein</fullName>
    </submittedName>
</protein>
<accession>A0A426XIB8</accession>
<feature type="region of interest" description="Disordered" evidence="1">
    <location>
        <begin position="1"/>
        <end position="24"/>
    </location>
</feature>
<reference evidence="2 3" key="1">
    <citation type="journal article" date="2014" name="Agronomy (Basel)">
        <title>A Draft Genome Sequence for Ensete ventricosum, the Drought-Tolerant Tree Against Hunger.</title>
        <authorList>
            <person name="Harrison J."/>
            <person name="Moore K.A."/>
            <person name="Paszkiewicz K."/>
            <person name="Jones T."/>
            <person name="Grant M."/>
            <person name="Ambacheew D."/>
            <person name="Muzemil S."/>
            <person name="Studholme D.J."/>
        </authorList>
    </citation>
    <scope>NUCLEOTIDE SEQUENCE [LARGE SCALE GENOMIC DNA]</scope>
</reference>
<dbReference type="AlphaFoldDB" id="A0A426XIB8"/>
<evidence type="ECO:0000256" key="1">
    <source>
        <dbReference type="SAM" id="MobiDB-lite"/>
    </source>
</evidence>
<gene>
    <name evidence="2" type="ORF">B296_00053359</name>
</gene>
<feature type="compositionally biased region" description="Basic and acidic residues" evidence="1">
    <location>
        <begin position="14"/>
        <end position="24"/>
    </location>
</feature>